<feature type="transmembrane region" description="Helical" evidence="1">
    <location>
        <begin position="12"/>
        <end position="32"/>
    </location>
</feature>
<evidence type="ECO:0000256" key="1">
    <source>
        <dbReference type="SAM" id="Phobius"/>
    </source>
</evidence>
<gene>
    <name evidence="2" type="ORF">SAMN02746098_01050</name>
</gene>
<keyword evidence="1" id="KW-1133">Transmembrane helix</keyword>
<protein>
    <submittedName>
        <fullName evidence="2">Uncharacterized protein</fullName>
    </submittedName>
</protein>
<name>A0A1M5URC0_9FIRM</name>
<evidence type="ECO:0000313" key="3">
    <source>
        <dbReference type="Proteomes" id="UP000183954"/>
    </source>
</evidence>
<proteinExistence type="predicted"/>
<feature type="transmembrane region" description="Helical" evidence="1">
    <location>
        <begin position="44"/>
        <end position="64"/>
    </location>
</feature>
<dbReference type="AlphaFoldDB" id="A0A1M5URC0"/>
<keyword evidence="1" id="KW-0472">Membrane</keyword>
<dbReference type="Proteomes" id="UP000183954">
    <property type="component" value="Unassembled WGS sequence"/>
</dbReference>
<keyword evidence="1" id="KW-0812">Transmembrane</keyword>
<keyword evidence="3" id="KW-1185">Reference proteome</keyword>
<dbReference type="RefSeq" id="WP_073028373.1">
    <property type="nucleotide sequence ID" value="NZ_FQXJ01000004.1"/>
</dbReference>
<reference evidence="3" key="1">
    <citation type="submission" date="2016-11" db="EMBL/GenBank/DDBJ databases">
        <authorList>
            <person name="Varghese N."/>
            <person name="Submissions S."/>
        </authorList>
    </citation>
    <scope>NUCLEOTIDE SEQUENCE [LARGE SCALE GENOMIC DNA]</scope>
    <source>
        <strain evidence="3">DSM 15449</strain>
    </source>
</reference>
<dbReference type="OrthoDB" id="1797569at2"/>
<dbReference type="EMBL" id="FQXJ01000004">
    <property type="protein sequence ID" value="SHH65612.1"/>
    <property type="molecule type" value="Genomic_DNA"/>
</dbReference>
<accession>A0A1M5URC0</accession>
<sequence length="148" mass="17230">MADYYSYLWSTTWPSLIVLFLIFAMVLSRLVWKLVITWRNARDVWGFLLLALKVSIWVGVLGVYTELFLFSQPDWFDKPGIIQGSVQGKAFDSGSSSYSLDIRSGAQQMQFYVDFFVYERVKVDDQVELMYLPTRREVIRCELLGSLL</sequence>
<dbReference type="STRING" id="1121420.SAMN02746098_01050"/>
<organism evidence="2 3">
    <name type="scientific">Desulfosporosinus lacus DSM 15449</name>
    <dbReference type="NCBI Taxonomy" id="1121420"/>
    <lineage>
        <taxon>Bacteria</taxon>
        <taxon>Bacillati</taxon>
        <taxon>Bacillota</taxon>
        <taxon>Clostridia</taxon>
        <taxon>Eubacteriales</taxon>
        <taxon>Desulfitobacteriaceae</taxon>
        <taxon>Desulfosporosinus</taxon>
    </lineage>
</organism>
<evidence type="ECO:0000313" key="2">
    <source>
        <dbReference type="EMBL" id="SHH65612.1"/>
    </source>
</evidence>